<name>A0A0F9TZU7_9ZZZZ</name>
<dbReference type="InterPro" id="IPR025943">
    <property type="entry name" value="Sigma_54_int_dom_ATP-bd_2"/>
</dbReference>
<organism evidence="9">
    <name type="scientific">marine sediment metagenome</name>
    <dbReference type="NCBI Taxonomy" id="412755"/>
    <lineage>
        <taxon>unclassified sequences</taxon>
        <taxon>metagenomes</taxon>
        <taxon>ecological metagenomes</taxon>
    </lineage>
</organism>
<dbReference type="Pfam" id="PF00158">
    <property type="entry name" value="Sigma54_activat"/>
    <property type="match status" value="1"/>
</dbReference>
<reference evidence="9" key="1">
    <citation type="journal article" date="2015" name="Nature">
        <title>Complex archaea that bridge the gap between prokaryotes and eukaryotes.</title>
        <authorList>
            <person name="Spang A."/>
            <person name="Saw J.H."/>
            <person name="Jorgensen S.L."/>
            <person name="Zaremba-Niedzwiedzka K."/>
            <person name="Martijn J."/>
            <person name="Lind A.E."/>
            <person name="van Eijk R."/>
            <person name="Schleper C."/>
            <person name="Guy L."/>
            <person name="Ettema T.J."/>
        </authorList>
    </citation>
    <scope>NUCLEOTIDE SEQUENCE</scope>
</reference>
<evidence type="ECO:0000256" key="1">
    <source>
        <dbReference type="ARBA" id="ARBA00022741"/>
    </source>
</evidence>
<dbReference type="PROSITE" id="PS50110">
    <property type="entry name" value="RESPONSE_REGULATORY"/>
    <property type="match status" value="1"/>
</dbReference>
<keyword evidence="3" id="KW-0805">Transcription regulation</keyword>
<dbReference type="PROSITE" id="PS00688">
    <property type="entry name" value="SIGMA54_INTERACT_3"/>
    <property type="match status" value="1"/>
</dbReference>
<evidence type="ECO:0000256" key="6">
    <source>
        <dbReference type="ARBA" id="ARBA00023163"/>
    </source>
</evidence>
<dbReference type="GO" id="GO:0043565">
    <property type="term" value="F:sequence-specific DNA binding"/>
    <property type="evidence" value="ECO:0007669"/>
    <property type="project" value="InterPro"/>
</dbReference>
<dbReference type="PANTHER" id="PTHR32071">
    <property type="entry name" value="TRANSCRIPTIONAL REGULATORY PROTEIN"/>
    <property type="match status" value="1"/>
</dbReference>
<evidence type="ECO:0000256" key="4">
    <source>
        <dbReference type="ARBA" id="ARBA00023125"/>
    </source>
</evidence>
<dbReference type="PANTHER" id="PTHR32071:SF57">
    <property type="entry name" value="C4-DICARBOXYLATE TRANSPORT TRANSCRIPTIONAL REGULATORY PROTEIN DCTD"/>
    <property type="match status" value="1"/>
</dbReference>
<dbReference type="EMBL" id="LAZR01000166">
    <property type="protein sequence ID" value="KKN84804.1"/>
    <property type="molecule type" value="Genomic_DNA"/>
</dbReference>
<keyword evidence="4" id="KW-0238">DNA-binding</keyword>
<dbReference type="InterPro" id="IPR025662">
    <property type="entry name" value="Sigma_54_int_dom_ATP-bd_1"/>
</dbReference>
<comment type="caution">
    <text evidence="9">The sequence shown here is derived from an EMBL/GenBank/DDBJ whole genome shotgun (WGS) entry which is preliminary data.</text>
</comment>
<gene>
    <name evidence="9" type="ORF">LCGC14_0284680</name>
</gene>
<feature type="domain" description="Sigma-54 factor interaction" evidence="7">
    <location>
        <begin position="150"/>
        <end position="379"/>
    </location>
</feature>
<dbReference type="GO" id="GO:0006355">
    <property type="term" value="P:regulation of DNA-templated transcription"/>
    <property type="evidence" value="ECO:0007669"/>
    <property type="project" value="InterPro"/>
</dbReference>
<dbReference type="Gene3D" id="1.10.10.60">
    <property type="entry name" value="Homeodomain-like"/>
    <property type="match status" value="1"/>
</dbReference>
<dbReference type="PROSITE" id="PS00676">
    <property type="entry name" value="SIGMA54_INTERACT_2"/>
    <property type="match status" value="1"/>
</dbReference>
<keyword evidence="1" id="KW-0547">Nucleotide-binding</keyword>
<dbReference type="SMART" id="SM00382">
    <property type="entry name" value="AAA"/>
    <property type="match status" value="1"/>
</dbReference>
<dbReference type="Pfam" id="PF02954">
    <property type="entry name" value="HTH_8"/>
    <property type="match status" value="1"/>
</dbReference>
<dbReference type="SUPFAM" id="SSF52540">
    <property type="entry name" value="P-loop containing nucleoside triphosphate hydrolases"/>
    <property type="match status" value="1"/>
</dbReference>
<dbReference type="InterPro" id="IPR027417">
    <property type="entry name" value="P-loop_NTPase"/>
</dbReference>
<evidence type="ECO:0000256" key="3">
    <source>
        <dbReference type="ARBA" id="ARBA00023015"/>
    </source>
</evidence>
<dbReference type="Gene3D" id="1.10.8.60">
    <property type="match status" value="1"/>
</dbReference>
<dbReference type="InterPro" id="IPR058031">
    <property type="entry name" value="AAA_lid_NorR"/>
</dbReference>
<evidence type="ECO:0000259" key="8">
    <source>
        <dbReference type="PROSITE" id="PS50110"/>
    </source>
</evidence>
<dbReference type="InterPro" id="IPR011006">
    <property type="entry name" value="CheY-like_superfamily"/>
</dbReference>
<keyword evidence="2" id="KW-0067">ATP-binding</keyword>
<evidence type="ECO:0000259" key="7">
    <source>
        <dbReference type="PROSITE" id="PS50045"/>
    </source>
</evidence>
<keyword evidence="5" id="KW-0010">Activator</keyword>
<dbReference type="Pfam" id="PF00072">
    <property type="entry name" value="Response_reg"/>
    <property type="match status" value="1"/>
</dbReference>
<dbReference type="InterPro" id="IPR009057">
    <property type="entry name" value="Homeodomain-like_sf"/>
</dbReference>
<dbReference type="SUPFAM" id="SSF46689">
    <property type="entry name" value="Homeodomain-like"/>
    <property type="match status" value="1"/>
</dbReference>
<dbReference type="InterPro" id="IPR002197">
    <property type="entry name" value="HTH_Fis"/>
</dbReference>
<dbReference type="FunFam" id="1.10.8.60:FF:000014">
    <property type="entry name" value="DNA-binding transcriptional regulator NtrC"/>
    <property type="match status" value="1"/>
</dbReference>
<dbReference type="SMART" id="SM00448">
    <property type="entry name" value="REC"/>
    <property type="match status" value="1"/>
</dbReference>
<evidence type="ECO:0000256" key="2">
    <source>
        <dbReference type="ARBA" id="ARBA00022840"/>
    </source>
</evidence>
<feature type="domain" description="Response regulatory" evidence="8">
    <location>
        <begin position="10"/>
        <end position="125"/>
    </location>
</feature>
<dbReference type="CDD" id="cd00009">
    <property type="entry name" value="AAA"/>
    <property type="match status" value="1"/>
</dbReference>
<dbReference type="AlphaFoldDB" id="A0A0F9TZU7"/>
<dbReference type="GO" id="GO:0000160">
    <property type="term" value="P:phosphorelay signal transduction system"/>
    <property type="evidence" value="ECO:0007669"/>
    <property type="project" value="InterPro"/>
</dbReference>
<dbReference type="FunFam" id="3.40.50.300:FF:000006">
    <property type="entry name" value="DNA-binding transcriptional regulator NtrC"/>
    <property type="match status" value="1"/>
</dbReference>
<dbReference type="InterPro" id="IPR002078">
    <property type="entry name" value="Sigma_54_int"/>
</dbReference>
<proteinExistence type="predicted"/>
<dbReference type="InterPro" id="IPR025944">
    <property type="entry name" value="Sigma_54_int_dom_CS"/>
</dbReference>
<dbReference type="PROSITE" id="PS50045">
    <property type="entry name" value="SIGMA54_INTERACT_4"/>
    <property type="match status" value="1"/>
</dbReference>
<dbReference type="Gene3D" id="3.40.50.2300">
    <property type="match status" value="1"/>
</dbReference>
<dbReference type="SUPFAM" id="SSF52172">
    <property type="entry name" value="CheY-like"/>
    <property type="match status" value="1"/>
</dbReference>
<evidence type="ECO:0000256" key="5">
    <source>
        <dbReference type="ARBA" id="ARBA00023159"/>
    </source>
</evidence>
<accession>A0A0F9TZU7</accession>
<evidence type="ECO:0008006" key="10">
    <source>
        <dbReference type="Google" id="ProtNLM"/>
    </source>
</evidence>
<keyword evidence="6" id="KW-0804">Transcription</keyword>
<dbReference type="Pfam" id="PF25601">
    <property type="entry name" value="AAA_lid_14"/>
    <property type="match status" value="1"/>
</dbReference>
<dbReference type="PROSITE" id="PS00675">
    <property type="entry name" value="SIGMA54_INTERACT_1"/>
    <property type="match status" value="1"/>
</dbReference>
<dbReference type="PRINTS" id="PR01590">
    <property type="entry name" value="HTHFIS"/>
</dbReference>
<protein>
    <recommendedName>
        <fullName evidence="10">Sigma-54-dependent Fis family transcriptional regulator</fullName>
    </recommendedName>
</protein>
<dbReference type="InterPro" id="IPR001789">
    <property type="entry name" value="Sig_transdc_resp-reg_receiver"/>
</dbReference>
<sequence length="459" mass="50654">MDTPAETTAEILIVEDEPAHAEAIQEGLSRLGHRCAVTADGQQAIDEINRRPFDIVVTDLQLGAGPDGLDVLAAASQTIPGAKVILITAHSSVDTCRRALQQGAFDYIEKPLDLDELRAVVSRAAEMTAQKRIIHDLRRQLDEKFGFDSIIGNSPAVLQILDTIRRIAPSDLPVLLLGESGTGKDMLASAIHQNSNRREGRFVAINCAGLSETLLEDELFGHVKGAFTGASGERPGRFEHADGGTLFLDEVGDMPLTMQAKLLRVLENGEVVRVGSNEPLQVDVRILSATNSDLARRVQDKKFREDLYFRIKGTTIAIPPLRERREDIPLLIEHFIRQANEKHGRTVKGIASDARRVLMAHQWPGNVRQLRNVVQNMVVLTERDKLGLDDLPEDIHDRDDAIAVAQMSHLAGISLEDAEKQLIDNTLKMVGGNREQAAKILGIGERTLYRKIKEYGLKQ</sequence>
<dbReference type="GO" id="GO:0005524">
    <property type="term" value="F:ATP binding"/>
    <property type="evidence" value="ECO:0007669"/>
    <property type="project" value="UniProtKB-KW"/>
</dbReference>
<evidence type="ECO:0000313" key="9">
    <source>
        <dbReference type="EMBL" id="KKN84804.1"/>
    </source>
</evidence>
<dbReference type="Gene3D" id="3.40.50.300">
    <property type="entry name" value="P-loop containing nucleotide triphosphate hydrolases"/>
    <property type="match status" value="1"/>
</dbReference>
<dbReference type="InterPro" id="IPR003593">
    <property type="entry name" value="AAA+_ATPase"/>
</dbReference>